<keyword evidence="5 8" id="KW-0862">Zinc</keyword>
<comment type="caution">
    <text evidence="11">The sequence shown here is derived from an EMBL/GenBank/DDBJ whole genome shotgun (WGS) entry which is preliminary data.</text>
</comment>
<keyword evidence="4 8" id="KW-0547">Nucleotide-binding</keyword>
<dbReference type="Gene3D" id="3.40.1440.60">
    <property type="entry name" value="PriA, 3(prime) DNA-binding domain"/>
    <property type="match status" value="1"/>
</dbReference>
<dbReference type="EMBL" id="JAVREH010000001">
    <property type="protein sequence ID" value="MDT0260009.1"/>
    <property type="molecule type" value="Genomic_DNA"/>
</dbReference>
<dbReference type="PANTHER" id="PTHR30580:SF0">
    <property type="entry name" value="PRIMOSOMAL PROTEIN N"/>
    <property type="match status" value="1"/>
</dbReference>
<dbReference type="InterPro" id="IPR041222">
    <property type="entry name" value="PriA_3primeBD"/>
</dbReference>
<proteinExistence type="inferred from homology"/>
<dbReference type="Proteomes" id="UP001183176">
    <property type="component" value="Unassembled WGS sequence"/>
</dbReference>
<dbReference type="Gene3D" id="3.40.50.300">
    <property type="entry name" value="P-loop containing nucleotide triphosphate hydrolases"/>
    <property type="match status" value="1"/>
</dbReference>
<evidence type="ECO:0000256" key="5">
    <source>
        <dbReference type="ARBA" id="ARBA00022833"/>
    </source>
</evidence>
<evidence type="ECO:0000256" key="8">
    <source>
        <dbReference type="HAMAP-Rule" id="MF_00983"/>
    </source>
</evidence>
<feature type="binding site" evidence="8">
    <location>
        <position position="434"/>
    </location>
    <ligand>
        <name>Zn(2+)</name>
        <dbReference type="ChEBI" id="CHEBI:29105"/>
        <label>2</label>
    </ligand>
</feature>
<evidence type="ECO:0000256" key="3">
    <source>
        <dbReference type="ARBA" id="ARBA00022723"/>
    </source>
</evidence>
<organism evidence="11 12">
    <name type="scientific">Jatrophihabitans lederbergiae</name>
    <dbReference type="NCBI Taxonomy" id="3075547"/>
    <lineage>
        <taxon>Bacteria</taxon>
        <taxon>Bacillati</taxon>
        <taxon>Actinomycetota</taxon>
        <taxon>Actinomycetes</taxon>
        <taxon>Jatrophihabitantales</taxon>
        <taxon>Jatrophihabitantaceae</taxon>
        <taxon>Jatrophihabitans</taxon>
    </lineage>
</organism>
<feature type="binding site" evidence="8">
    <location>
        <position position="404"/>
    </location>
    <ligand>
        <name>Zn(2+)</name>
        <dbReference type="ChEBI" id="CHEBI:29105"/>
        <label>1</label>
    </ligand>
</feature>
<feature type="binding site" evidence="8">
    <location>
        <position position="431"/>
    </location>
    <ligand>
        <name>Zn(2+)</name>
        <dbReference type="ChEBI" id="CHEBI:29105"/>
        <label>2</label>
    </ligand>
</feature>
<feature type="binding site" evidence="8">
    <location>
        <position position="416"/>
    </location>
    <ligand>
        <name>Zn(2+)</name>
        <dbReference type="ChEBI" id="CHEBI:29105"/>
        <label>2</label>
    </ligand>
</feature>
<dbReference type="InterPro" id="IPR005259">
    <property type="entry name" value="PriA"/>
</dbReference>
<comment type="cofactor">
    <cofactor evidence="8">
        <name>Zn(2+)</name>
        <dbReference type="ChEBI" id="CHEBI:29105"/>
    </cofactor>
    <text evidence="8">Binds 2 zinc ions per subunit.</text>
</comment>
<evidence type="ECO:0000256" key="1">
    <source>
        <dbReference type="ARBA" id="ARBA00022515"/>
    </source>
</evidence>
<keyword evidence="12" id="KW-1185">Reference proteome</keyword>
<reference evidence="12" key="1">
    <citation type="submission" date="2023-07" db="EMBL/GenBank/DDBJ databases">
        <title>30 novel species of actinomycetes from the DSMZ collection.</title>
        <authorList>
            <person name="Nouioui I."/>
        </authorList>
    </citation>
    <scope>NUCLEOTIDE SEQUENCE [LARGE SCALE GENOMIC DNA]</scope>
    <source>
        <strain evidence="12">DSM 44399</strain>
    </source>
</reference>
<comment type="caution">
    <text evidence="8">Lacks conserved residue(s) required for the propagation of feature annotation.</text>
</comment>
<evidence type="ECO:0000256" key="9">
    <source>
        <dbReference type="SAM" id="MobiDB-lite"/>
    </source>
</evidence>
<keyword evidence="7 8" id="KW-0238">DNA-binding</keyword>
<keyword evidence="6 8" id="KW-0067">ATP-binding</keyword>
<evidence type="ECO:0000256" key="6">
    <source>
        <dbReference type="ARBA" id="ARBA00022840"/>
    </source>
</evidence>
<dbReference type="InterPro" id="IPR042115">
    <property type="entry name" value="PriA_3primeBD_sf"/>
</dbReference>
<feature type="domain" description="Primosomal protein N' 3' DNA-binding" evidence="10">
    <location>
        <begin position="35"/>
        <end position="134"/>
    </location>
</feature>
<comment type="function">
    <text evidence="8">Initiates the restart of stalled replication forks, which reloads the replicative helicase on sites other than the origin of replication. Recognizes and binds to abandoned replication forks and remodels them to uncover a helicase loading site. Promotes assembly of the primosome at these replication forks.</text>
</comment>
<feature type="binding site" evidence="8">
    <location>
        <position position="446"/>
    </location>
    <ligand>
        <name>Zn(2+)</name>
        <dbReference type="ChEBI" id="CHEBI:29105"/>
        <label>1</label>
    </ligand>
</feature>
<evidence type="ECO:0000259" key="10">
    <source>
        <dbReference type="Pfam" id="PF17764"/>
    </source>
</evidence>
<evidence type="ECO:0000313" key="12">
    <source>
        <dbReference type="Proteomes" id="UP001183176"/>
    </source>
</evidence>
<dbReference type="PANTHER" id="PTHR30580">
    <property type="entry name" value="PRIMOSOMAL PROTEIN N"/>
    <property type="match status" value="1"/>
</dbReference>
<comment type="caution">
    <text evidence="8">As this protein does not have any detectable helicase domains, it probably does not have helicase activity.</text>
</comment>
<keyword evidence="3 8" id="KW-0479">Metal-binding</keyword>
<sequence>MSTTQANPTGRARVTRPAGSPRRDRHPADTLPVARVMVDSPLPHLDRPFDYLIPAELADVVVPGSRVRVRFAGRLLDAWVLRRLEASEHDGRLAYLERGVGDEPVLTPETTELFHAVAHRWAGTFADVLRLGVPPRHARAEAAVSAQPSPLPTPPDTSRWARYRAGAAFLTAVSNGRAARAVWNATPDEDWAARIAEAVQAALAAGHGALVVTPDARDARRVDEALTALLPKGAHVTLTADLGPEARYRRWLAVRRGAVKAVVGNRAAVLAPVADLGLIVVWDDGDNLHAEPRAPYPHARDVAVLRSAMGGVPLLVGGFARTAESALLVESGWAQPIVADRAVLRAATPRIVALGDDVELERDPAARSARLPALAFRTARAALTADRPVLVQVPRRGYQPSLACARDRSPARCEHCHGPLAAAARQAVPTCRWCGRLAVDWHCPLCQGTQLRASVVGSSRTAEELGRAFPGVVTRTSAGDAVLTDIPAGPSVVVATPGAEPSVPGGYGAALLLDGWSLLSRPDLRAAEEALRRWANAVSLVAPDGTVIVGADESLPVVQALVRWDPAGYAERELADRRELDFPPVSRLASLTGAPADIAELLSLAQLPASAEELGSVPVQPARGPEPVEQLRSLIRVPRRDGIALAEALHAAAAIRSAKKSGSAVRVALDPLELF</sequence>
<dbReference type="Pfam" id="PF17764">
    <property type="entry name" value="PriA_3primeBD"/>
    <property type="match status" value="1"/>
</dbReference>
<feature type="region of interest" description="Disordered" evidence="9">
    <location>
        <begin position="1"/>
        <end position="28"/>
    </location>
</feature>
<feature type="binding site" evidence="8">
    <location>
        <position position="443"/>
    </location>
    <ligand>
        <name>Zn(2+)</name>
        <dbReference type="ChEBI" id="CHEBI:29105"/>
        <label>1</label>
    </ligand>
</feature>
<evidence type="ECO:0000256" key="2">
    <source>
        <dbReference type="ARBA" id="ARBA00022705"/>
    </source>
</evidence>
<accession>A0ABU2J4U8</accession>
<evidence type="ECO:0000256" key="4">
    <source>
        <dbReference type="ARBA" id="ARBA00022741"/>
    </source>
</evidence>
<name>A0ABU2J4U8_9ACTN</name>
<evidence type="ECO:0000313" key="11">
    <source>
        <dbReference type="EMBL" id="MDT0260009.1"/>
    </source>
</evidence>
<protein>
    <recommendedName>
        <fullName evidence="8">Probable replication restart protein PriA</fullName>
    </recommendedName>
    <alternativeName>
        <fullName evidence="8">Putative ATP-dependent DNA helicase PriA</fullName>
    </alternativeName>
</protein>
<dbReference type="HAMAP" id="MF_00983">
    <property type="entry name" value="PriA"/>
    <property type="match status" value="1"/>
</dbReference>
<gene>
    <name evidence="8" type="primary">priA</name>
    <name evidence="11" type="ORF">RM423_01225</name>
</gene>
<feature type="binding site" evidence="8">
    <location>
        <position position="413"/>
    </location>
    <ligand>
        <name>Zn(2+)</name>
        <dbReference type="ChEBI" id="CHEBI:29105"/>
        <label>2</label>
    </ligand>
</feature>
<dbReference type="InterPro" id="IPR027417">
    <property type="entry name" value="P-loop_NTPase"/>
</dbReference>
<comment type="subunit">
    <text evidence="8">Component of the replication restart primosome.</text>
</comment>
<comment type="similarity">
    <text evidence="8">Belongs to the helicase family. PriA subfamily.</text>
</comment>
<evidence type="ECO:0000256" key="7">
    <source>
        <dbReference type="ARBA" id="ARBA00023125"/>
    </source>
</evidence>
<keyword evidence="2 8" id="KW-0235">DNA replication</keyword>
<keyword evidence="1 8" id="KW-0639">Primosome</keyword>